<dbReference type="InterPro" id="IPR016024">
    <property type="entry name" value="ARM-type_fold"/>
</dbReference>
<dbReference type="SUPFAM" id="SSF48371">
    <property type="entry name" value="ARM repeat"/>
    <property type="match status" value="1"/>
</dbReference>
<dbReference type="Gene3D" id="1.25.10.10">
    <property type="entry name" value="Leucine-rich Repeat Variant"/>
    <property type="match status" value="1"/>
</dbReference>
<dbReference type="PANTHER" id="PTHR13387:SF9">
    <property type="entry name" value="PROTEIN HGH1 HOMOLOG"/>
    <property type="match status" value="1"/>
</dbReference>
<dbReference type="AlphaFoldDB" id="A0AAN9AJE2"/>
<dbReference type="Pfam" id="PF04064">
    <property type="entry name" value="DUF384"/>
    <property type="match status" value="1"/>
</dbReference>
<dbReference type="Pfam" id="PF04063">
    <property type="entry name" value="DUF383"/>
    <property type="match status" value="1"/>
</dbReference>
<dbReference type="InterPro" id="IPR039717">
    <property type="entry name" value="Hgh1"/>
</dbReference>
<feature type="domain" description="Protein HGH1 C-terminal" evidence="4">
    <location>
        <begin position="282"/>
        <end position="332"/>
    </location>
</feature>
<sequence>MEDDLEKVLLHILLPSAPVDKKSTAVQYLLEMTGTDDGCCFIKEKGKLLEAVLKLLFDDNAAVRENARKCTLNLTANEKVVLSLLGLESVMKEVTVQLLQQCLDPQQKDNMVFCILNNMTREPDGAVFVASIVLETPSVGLPCFVNLLCILHTNKAKTLCVASMLLMNLTQVPNVRHKLMTAPSYLLLHLLPIISFSSALGSCRGIVGTVKNCCFEYDFHEWLLSEAVDLLPRLLMPLAGPDEFDEDDMERLPPDLQYLPDTKQREADPEMRGILIQAVHKLCSTKTGRLKIKEKNTYVILRELHKWETSEENVESILKVIDILISDEPQEGMENLHSVQVPPHLERSFLQDDKNWEAK</sequence>
<evidence type="ECO:0000313" key="6">
    <source>
        <dbReference type="Proteomes" id="UP001374579"/>
    </source>
</evidence>
<feature type="domain" description="Protein HGH1 N-terminal" evidence="3">
    <location>
        <begin position="109"/>
        <end position="272"/>
    </location>
</feature>
<evidence type="ECO:0000313" key="5">
    <source>
        <dbReference type="EMBL" id="KAK7087936.1"/>
    </source>
</evidence>
<proteinExistence type="inferred from homology"/>
<reference evidence="5 6" key="1">
    <citation type="submission" date="2024-02" db="EMBL/GenBank/DDBJ databases">
        <title>Chromosome-scale genome assembly of the rough periwinkle Littorina saxatilis.</title>
        <authorList>
            <person name="De Jode A."/>
            <person name="Faria R."/>
            <person name="Formenti G."/>
            <person name="Sims Y."/>
            <person name="Smith T.P."/>
            <person name="Tracey A."/>
            <person name="Wood J.M.D."/>
            <person name="Zagrodzka Z.B."/>
            <person name="Johannesson K."/>
            <person name="Butlin R.K."/>
            <person name="Leder E.H."/>
        </authorList>
    </citation>
    <scope>NUCLEOTIDE SEQUENCE [LARGE SCALE GENOMIC DNA]</scope>
    <source>
        <strain evidence="5">Snail1</strain>
        <tissue evidence="5">Muscle</tissue>
    </source>
</reference>
<dbReference type="InterPro" id="IPR007205">
    <property type="entry name" value="Protein_HGH1_N"/>
</dbReference>
<dbReference type="Proteomes" id="UP001374579">
    <property type="component" value="Unassembled WGS sequence"/>
</dbReference>
<accession>A0AAN9AJE2</accession>
<dbReference type="EMBL" id="JBAMIC010004070">
    <property type="protein sequence ID" value="KAK7087936.1"/>
    <property type="molecule type" value="Genomic_DNA"/>
</dbReference>
<evidence type="ECO:0000259" key="3">
    <source>
        <dbReference type="Pfam" id="PF04063"/>
    </source>
</evidence>
<comment type="similarity">
    <text evidence="1">Belongs to the HGH1 family.</text>
</comment>
<evidence type="ECO:0000256" key="1">
    <source>
        <dbReference type="ARBA" id="ARBA00006712"/>
    </source>
</evidence>
<dbReference type="InterPro" id="IPR011989">
    <property type="entry name" value="ARM-like"/>
</dbReference>
<name>A0AAN9AJE2_9CAEN</name>
<gene>
    <name evidence="5" type="ORF">V1264_021925</name>
</gene>
<protein>
    <recommendedName>
        <fullName evidence="2">Protein HGH1 homolog</fullName>
    </recommendedName>
</protein>
<evidence type="ECO:0000259" key="4">
    <source>
        <dbReference type="Pfam" id="PF04064"/>
    </source>
</evidence>
<comment type="caution">
    <text evidence="5">The sequence shown here is derived from an EMBL/GenBank/DDBJ whole genome shotgun (WGS) entry which is preliminary data.</text>
</comment>
<evidence type="ECO:0000256" key="2">
    <source>
        <dbReference type="ARBA" id="ARBA00014076"/>
    </source>
</evidence>
<dbReference type="PANTHER" id="PTHR13387">
    <property type="entry name" value="PROTEIN HGH1 HOMOLOG"/>
    <property type="match status" value="1"/>
</dbReference>
<keyword evidence="6" id="KW-1185">Reference proteome</keyword>
<dbReference type="InterPro" id="IPR007206">
    <property type="entry name" value="Protein_HGH1_C"/>
</dbReference>
<organism evidence="5 6">
    <name type="scientific">Littorina saxatilis</name>
    <dbReference type="NCBI Taxonomy" id="31220"/>
    <lineage>
        <taxon>Eukaryota</taxon>
        <taxon>Metazoa</taxon>
        <taxon>Spiralia</taxon>
        <taxon>Lophotrochozoa</taxon>
        <taxon>Mollusca</taxon>
        <taxon>Gastropoda</taxon>
        <taxon>Caenogastropoda</taxon>
        <taxon>Littorinimorpha</taxon>
        <taxon>Littorinoidea</taxon>
        <taxon>Littorinidae</taxon>
        <taxon>Littorina</taxon>
    </lineage>
</organism>